<accession>A0A7S0GH66</accession>
<proteinExistence type="predicted"/>
<gene>
    <name evidence="1" type="ORF">PINE0816_LOCUS12747</name>
</gene>
<evidence type="ECO:0000313" key="1">
    <source>
        <dbReference type="EMBL" id="CAD8416612.1"/>
    </source>
</evidence>
<dbReference type="EMBL" id="HBEL01027653">
    <property type="protein sequence ID" value="CAD8416612.1"/>
    <property type="molecule type" value="Transcribed_RNA"/>
</dbReference>
<name>A0A7S0GH66_9STRA</name>
<sequence>MADRMFLNFSSKTSTKITSVMFMSSAAVLGAGLLVILAHLFGEACTNPNTVGWLAAGEQLCVMDNGTVEKDEGIIFADLLSNIFRSLIMGLMQTDDVLGLPVGIPIAWVSASSYFQSWDVIHLSIRMGFCKHRFLDDRHQNHQSSKLVSSSILDRAIVLPPSFHRAIH</sequence>
<protein>
    <submittedName>
        <fullName evidence="1">Uncharacterized protein</fullName>
    </submittedName>
</protein>
<organism evidence="1">
    <name type="scientific">Proboscia inermis</name>
    <dbReference type="NCBI Taxonomy" id="420281"/>
    <lineage>
        <taxon>Eukaryota</taxon>
        <taxon>Sar</taxon>
        <taxon>Stramenopiles</taxon>
        <taxon>Ochrophyta</taxon>
        <taxon>Bacillariophyta</taxon>
        <taxon>Coscinodiscophyceae</taxon>
        <taxon>Rhizosoleniophycidae</taxon>
        <taxon>Rhizosoleniales</taxon>
        <taxon>Rhizosoleniaceae</taxon>
        <taxon>Proboscia</taxon>
    </lineage>
</organism>
<reference evidence="1" key="1">
    <citation type="submission" date="2021-01" db="EMBL/GenBank/DDBJ databases">
        <authorList>
            <person name="Corre E."/>
            <person name="Pelletier E."/>
            <person name="Niang G."/>
            <person name="Scheremetjew M."/>
            <person name="Finn R."/>
            <person name="Kale V."/>
            <person name="Holt S."/>
            <person name="Cochrane G."/>
            <person name="Meng A."/>
            <person name="Brown T."/>
            <person name="Cohen L."/>
        </authorList>
    </citation>
    <scope>NUCLEOTIDE SEQUENCE</scope>
    <source>
        <strain evidence="1">CCAP1064/1</strain>
    </source>
</reference>
<dbReference type="AlphaFoldDB" id="A0A7S0GH66"/>